<feature type="compositionally biased region" description="Pro residues" evidence="1">
    <location>
        <begin position="438"/>
        <end position="461"/>
    </location>
</feature>
<feature type="transmembrane region" description="Helical" evidence="2">
    <location>
        <begin position="20"/>
        <end position="43"/>
    </location>
</feature>
<evidence type="ECO:0000256" key="2">
    <source>
        <dbReference type="SAM" id="Phobius"/>
    </source>
</evidence>
<feature type="transmembrane region" description="Helical" evidence="2">
    <location>
        <begin position="357"/>
        <end position="378"/>
    </location>
</feature>
<feature type="transmembrane region" description="Helical" evidence="2">
    <location>
        <begin position="55"/>
        <end position="72"/>
    </location>
</feature>
<keyword evidence="2" id="KW-0812">Transmembrane</keyword>
<dbReference type="Proteomes" id="UP000198520">
    <property type="component" value="Unassembled WGS sequence"/>
</dbReference>
<evidence type="ECO:0000313" key="3">
    <source>
        <dbReference type="EMBL" id="SFE78477.1"/>
    </source>
</evidence>
<feature type="compositionally biased region" description="Low complexity" evidence="1">
    <location>
        <begin position="409"/>
        <end position="437"/>
    </location>
</feature>
<feature type="transmembrane region" description="Helical" evidence="2">
    <location>
        <begin position="288"/>
        <end position="308"/>
    </location>
</feature>
<feature type="transmembrane region" description="Helical" evidence="2">
    <location>
        <begin position="320"/>
        <end position="337"/>
    </location>
</feature>
<name>A0A1I2DD94_9MICO</name>
<dbReference type="Pfam" id="PF19877">
    <property type="entry name" value="DUF6350"/>
    <property type="match status" value="1"/>
</dbReference>
<feature type="transmembrane region" description="Helical" evidence="2">
    <location>
        <begin position="110"/>
        <end position="134"/>
    </location>
</feature>
<evidence type="ECO:0000256" key="1">
    <source>
        <dbReference type="SAM" id="MobiDB-lite"/>
    </source>
</evidence>
<reference evidence="4" key="1">
    <citation type="submission" date="2016-10" db="EMBL/GenBank/DDBJ databases">
        <authorList>
            <person name="Varghese N."/>
            <person name="Submissions S."/>
        </authorList>
    </citation>
    <scope>NUCLEOTIDE SEQUENCE [LARGE SCALE GENOMIC DNA]</scope>
    <source>
        <strain evidence="4">DSM 19083</strain>
    </source>
</reference>
<gene>
    <name evidence="3" type="ORF">SAMN04488035_0509</name>
</gene>
<dbReference type="InterPro" id="IPR045931">
    <property type="entry name" value="DUF6350"/>
</dbReference>
<sequence length="495" mass="48819">MIDDATTPEHETASWVTGVLAALQAAVLSLAVVVLPAVAVFVATSADPGNESTSWPAAVVTGAGLWLLAHGVPLVTAGSVVSVIPIGLTALAVLACYASARRTAQRTWSALGAAVGTYVLVTVLVVLLAGFAGAAQLGSAVLGGLGVAGLGAGAALLSTADRPDLPQWWGALERVPASARLGARAGLAAVAMVVAVASLLVLAWVFMGRSRSMDVVTALDVTGFDAAALALGQSTLVPNVVLWAVSWVAGPGFAVGSGSHFAPTDVVMGPMPVFPILGAMPAESLPGAFWLLGPAAVAAAGALAALLVRRAAERWRDVGLAGLTIGLTAGASTAVLMDLAGGSAGPGRMAEIGADPLVVGLVVGGEVAVGALLLLVLAHPTTRRGVTTGWRRLRRGDAKEDATDAPGEPTARTALTPRTARTARTSRTAPSPVSAPSVPSPPSAPAIPAPPVPSPPGPDASPPAVLGGGARGGAADAAEPDADERDGTDGPAASR</sequence>
<keyword evidence="4" id="KW-1185">Reference proteome</keyword>
<accession>A0A1I2DD94</accession>
<keyword evidence="2" id="KW-0472">Membrane</keyword>
<feature type="transmembrane region" description="Helical" evidence="2">
    <location>
        <begin position="181"/>
        <end position="206"/>
    </location>
</feature>
<proteinExistence type="predicted"/>
<feature type="transmembrane region" description="Helical" evidence="2">
    <location>
        <begin position="78"/>
        <end position="98"/>
    </location>
</feature>
<dbReference type="AlphaFoldDB" id="A0A1I2DD94"/>
<feature type="region of interest" description="Disordered" evidence="1">
    <location>
        <begin position="388"/>
        <end position="495"/>
    </location>
</feature>
<dbReference type="STRING" id="285351.SAMN04488035_0509"/>
<dbReference type="EMBL" id="FONZ01000001">
    <property type="protein sequence ID" value="SFE78477.1"/>
    <property type="molecule type" value="Genomic_DNA"/>
</dbReference>
<evidence type="ECO:0000313" key="4">
    <source>
        <dbReference type="Proteomes" id="UP000198520"/>
    </source>
</evidence>
<keyword evidence="2" id="KW-1133">Transmembrane helix</keyword>
<protein>
    <submittedName>
        <fullName evidence="3">Uncharacterized protein</fullName>
    </submittedName>
</protein>
<organism evidence="3 4">
    <name type="scientific">Flavimobilis marinus</name>
    <dbReference type="NCBI Taxonomy" id="285351"/>
    <lineage>
        <taxon>Bacteria</taxon>
        <taxon>Bacillati</taxon>
        <taxon>Actinomycetota</taxon>
        <taxon>Actinomycetes</taxon>
        <taxon>Micrococcales</taxon>
        <taxon>Jonesiaceae</taxon>
        <taxon>Flavimobilis</taxon>
    </lineage>
</organism>